<dbReference type="InterPro" id="IPR008147">
    <property type="entry name" value="Gln_synt_N"/>
</dbReference>
<evidence type="ECO:0000256" key="6">
    <source>
        <dbReference type="ARBA" id="ARBA00023231"/>
    </source>
</evidence>
<dbReference type="AlphaFoldDB" id="A0A9E6UMU6"/>
<dbReference type="GO" id="GO:0005524">
    <property type="term" value="F:ATP binding"/>
    <property type="evidence" value="ECO:0007669"/>
    <property type="project" value="UniProtKB-KW"/>
</dbReference>
<feature type="domain" description="GS catalytic" evidence="10">
    <location>
        <begin position="85"/>
        <end position="427"/>
    </location>
</feature>
<comment type="cofactor">
    <cofactor evidence="1">
        <name>Mg(2+)</name>
        <dbReference type="ChEBI" id="CHEBI:18420"/>
    </cofactor>
</comment>
<evidence type="ECO:0000256" key="4">
    <source>
        <dbReference type="ARBA" id="ARBA00022741"/>
    </source>
</evidence>
<evidence type="ECO:0000259" key="10">
    <source>
        <dbReference type="PROSITE" id="PS51987"/>
    </source>
</evidence>
<dbReference type="NCBIfam" id="TIGR03105">
    <property type="entry name" value="gln_synth_III"/>
    <property type="match status" value="1"/>
</dbReference>
<evidence type="ECO:0000256" key="7">
    <source>
        <dbReference type="PROSITE-ProRule" id="PRU01330"/>
    </source>
</evidence>
<organism evidence="11 12">
    <name type="scientific">Chenggangzhangella methanolivorans</name>
    <dbReference type="NCBI Taxonomy" id="1437009"/>
    <lineage>
        <taxon>Bacteria</taxon>
        <taxon>Pseudomonadati</taxon>
        <taxon>Pseudomonadota</taxon>
        <taxon>Alphaproteobacteria</taxon>
        <taxon>Hyphomicrobiales</taxon>
        <taxon>Methylopilaceae</taxon>
        <taxon>Chenggangzhangella</taxon>
    </lineage>
</organism>
<dbReference type="PANTHER" id="PTHR43785">
    <property type="entry name" value="GAMMA-GLUTAMYLPUTRESCINE SYNTHETASE"/>
    <property type="match status" value="1"/>
</dbReference>
<dbReference type="EC" id="6.3.1.2" evidence="11"/>
<feature type="domain" description="GS beta-grasp" evidence="9">
    <location>
        <begin position="1"/>
        <end position="80"/>
    </location>
</feature>
<evidence type="ECO:0000256" key="2">
    <source>
        <dbReference type="ARBA" id="ARBA00003117"/>
    </source>
</evidence>
<dbReference type="EMBL" id="CP081869">
    <property type="protein sequence ID" value="QZO02102.1"/>
    <property type="molecule type" value="Genomic_DNA"/>
</dbReference>
<proteinExistence type="inferred from homology"/>
<evidence type="ECO:0000256" key="5">
    <source>
        <dbReference type="ARBA" id="ARBA00022840"/>
    </source>
</evidence>
<dbReference type="InterPro" id="IPR036651">
    <property type="entry name" value="Gln_synt_N_sf"/>
</dbReference>
<accession>A0A9E6UMU6</accession>
<dbReference type="PROSITE" id="PS51987">
    <property type="entry name" value="GS_CATALYTIC"/>
    <property type="match status" value="1"/>
</dbReference>
<reference evidence="11" key="1">
    <citation type="submission" date="2021-08" db="EMBL/GenBank/DDBJ databases">
        <authorList>
            <person name="Zhang H."/>
            <person name="Xu M."/>
            <person name="Yu Z."/>
            <person name="Yang L."/>
            <person name="Cai Y."/>
        </authorList>
    </citation>
    <scope>NUCLEOTIDE SEQUENCE</scope>
    <source>
        <strain evidence="11">CHL1</strain>
    </source>
</reference>
<sequence>MLAQFVDIHGVAKSKSVPVQHLEGLLSEGAGFAGAGAWGLGMAPHEAEYMVVCDLDTLTLTPWAPGYARMMGTGQVKGEAHAVDTRNVLKRQVERLADRGWTLNTGVEPEFILVRRSADGQVSVFDETDTLAKPAYDYRGLMRGRSFLERITAALQAVGVDVYQIDHEDANGQYEINFKYADALKSADQIILFKMAAAEIAHELGAICSFMPKPRSNATGSGMHIHCSIADADGKNIFHDKTDPRGLGLSKLAYHFLGGVMEHAKALTALLAPTVNSYKRLVVGQNASGTTWAPVFIAYGDNNRTAMVRVPYGRLELRTGDSAMNPYLASAALIAAGLDGVERELDPGEPHNVNFYGLSSGEVADLGVEVLPQTLGQALDALEADELFSRTLGERVVGEFLKIKRAEWGEYCRHVSQWEVERYLSFY</sequence>
<keyword evidence="12" id="KW-1185">Reference proteome</keyword>
<evidence type="ECO:0000313" key="11">
    <source>
        <dbReference type="EMBL" id="QZO02102.1"/>
    </source>
</evidence>
<evidence type="ECO:0000256" key="1">
    <source>
        <dbReference type="ARBA" id="ARBA00001946"/>
    </source>
</evidence>
<dbReference type="GO" id="GO:0006542">
    <property type="term" value="P:glutamine biosynthetic process"/>
    <property type="evidence" value="ECO:0007669"/>
    <property type="project" value="InterPro"/>
</dbReference>
<dbReference type="PANTHER" id="PTHR43785:SF12">
    <property type="entry name" value="TYPE-1 GLUTAMINE SYNTHETASE 2"/>
    <property type="match status" value="1"/>
</dbReference>
<dbReference type="GO" id="GO:0004356">
    <property type="term" value="F:glutamine synthetase activity"/>
    <property type="evidence" value="ECO:0007669"/>
    <property type="project" value="UniProtKB-EC"/>
</dbReference>
<keyword evidence="5" id="KW-0067">ATP-binding</keyword>
<dbReference type="Proteomes" id="UP000825701">
    <property type="component" value="Chromosome"/>
</dbReference>
<dbReference type="InterPro" id="IPR008146">
    <property type="entry name" value="Gln_synth_cat_dom"/>
</dbReference>
<keyword evidence="6" id="KW-0535">Nitrogen fixation</keyword>
<name>A0A9E6UMU6_9HYPH</name>
<dbReference type="InterPro" id="IPR014746">
    <property type="entry name" value="Gln_synth/guanido_kin_cat_dom"/>
</dbReference>
<dbReference type="SUPFAM" id="SSF54368">
    <property type="entry name" value="Glutamine synthetase, N-terminal domain"/>
    <property type="match status" value="1"/>
</dbReference>
<dbReference type="Gene3D" id="3.30.590.10">
    <property type="entry name" value="Glutamine synthetase/guanido kinase, catalytic domain"/>
    <property type="match status" value="1"/>
</dbReference>
<dbReference type="Gene3D" id="3.10.20.70">
    <property type="entry name" value="Glutamine synthetase, N-terminal domain"/>
    <property type="match status" value="1"/>
</dbReference>
<dbReference type="SUPFAM" id="SSF55931">
    <property type="entry name" value="Glutamine synthetase/guanido kinase"/>
    <property type="match status" value="1"/>
</dbReference>
<dbReference type="SMART" id="SM01230">
    <property type="entry name" value="Gln-synt_C"/>
    <property type="match status" value="1"/>
</dbReference>
<comment type="function">
    <text evidence="2">Catalyzes the ATP-dependent biosynthesis of glutamine from glutamate and ammonia.</text>
</comment>
<evidence type="ECO:0000256" key="3">
    <source>
        <dbReference type="ARBA" id="ARBA00022598"/>
    </source>
</evidence>
<dbReference type="PROSITE" id="PS51986">
    <property type="entry name" value="GS_BETA_GRASP"/>
    <property type="match status" value="1"/>
</dbReference>
<evidence type="ECO:0000259" key="9">
    <source>
        <dbReference type="PROSITE" id="PS51986"/>
    </source>
</evidence>
<dbReference type="Pfam" id="PF00120">
    <property type="entry name" value="Gln-synt_C"/>
    <property type="match status" value="1"/>
</dbReference>
<comment type="similarity">
    <text evidence="7 8">Belongs to the glutamine synthetase family.</text>
</comment>
<evidence type="ECO:0000313" key="12">
    <source>
        <dbReference type="Proteomes" id="UP000825701"/>
    </source>
</evidence>
<dbReference type="InterPro" id="IPR017536">
    <property type="entry name" value="Glutamine_synthetase_typeIII"/>
</dbReference>
<keyword evidence="3 11" id="KW-0436">Ligase</keyword>
<protein>
    <submittedName>
        <fullName evidence="11">Type III glutamate--ammonia ligase</fullName>
        <ecNumber evidence="11">6.3.1.2</ecNumber>
    </submittedName>
</protein>
<dbReference type="KEGG" id="cmet:K6K41_13010"/>
<gene>
    <name evidence="11" type="primary">glnT</name>
    <name evidence="11" type="ORF">K6K41_13010</name>
</gene>
<evidence type="ECO:0000256" key="8">
    <source>
        <dbReference type="RuleBase" id="RU000384"/>
    </source>
</evidence>
<keyword evidence="4" id="KW-0547">Nucleotide-binding</keyword>